<evidence type="ECO:0000313" key="1">
    <source>
        <dbReference type="EMBL" id="BBM38563.1"/>
    </source>
</evidence>
<dbReference type="AlphaFoldDB" id="A0A510JL87"/>
<proteinExistence type="predicted"/>
<dbReference type="OrthoDB" id="80864at2"/>
<evidence type="ECO:0000313" key="2">
    <source>
        <dbReference type="Proteomes" id="UP000321892"/>
    </source>
</evidence>
<dbReference type="EMBL" id="AP019823">
    <property type="protein sequence ID" value="BBM38563.1"/>
    <property type="molecule type" value="Genomic_DNA"/>
</dbReference>
<keyword evidence="2" id="KW-1185">Reference proteome</keyword>
<name>A0A510JL87_9FUSO</name>
<organism evidence="1 2">
    <name type="scientific">Leptotrichia hofstadii</name>
    <dbReference type="NCBI Taxonomy" id="157688"/>
    <lineage>
        <taxon>Bacteria</taxon>
        <taxon>Fusobacteriati</taxon>
        <taxon>Fusobacteriota</taxon>
        <taxon>Fusobacteriia</taxon>
        <taxon>Fusobacteriales</taxon>
        <taxon>Leptotrichiaceae</taxon>
        <taxon>Leptotrichia</taxon>
    </lineage>
</organism>
<dbReference type="KEGG" id="lhf:JCM16775_1272"/>
<dbReference type="Gene3D" id="3.90.1010.20">
    <property type="match status" value="1"/>
</dbReference>
<dbReference type="Proteomes" id="UP000321892">
    <property type="component" value="Chromosome"/>
</dbReference>
<reference evidence="1 2" key="1">
    <citation type="submission" date="2019-07" db="EMBL/GenBank/DDBJ databases">
        <title>Complete Genome Sequence of Leptotrichia hofstadii Strain JCM16775.</title>
        <authorList>
            <person name="Watanabe S."/>
            <person name="Cui L."/>
        </authorList>
    </citation>
    <scope>NUCLEOTIDE SEQUENCE [LARGE SCALE GENOMIC DNA]</scope>
    <source>
        <strain evidence="1 2">JCM16775</strain>
    </source>
</reference>
<dbReference type="RefSeq" id="WP_006804098.1">
    <property type="nucleotide sequence ID" value="NZ_AP019823.1"/>
</dbReference>
<sequence>MKKILFALMLFVNILGFSALKNGIYSVEKRYDGNWNSFVKLTVKDGKIIGAQYDRKNQKGELFSMSQNSFRDIALEISRNLINSQNVSSVTGKDAKAVSEFKEMSNFLIDKANNGETGNFKM</sequence>
<evidence type="ECO:0008006" key="3">
    <source>
        <dbReference type="Google" id="ProtNLM"/>
    </source>
</evidence>
<gene>
    <name evidence="1" type="ORF">JCM16775_1272</name>
</gene>
<accession>A0A510JL87</accession>
<protein>
    <recommendedName>
        <fullName evidence="3">FMN-binding domain-containing protein</fullName>
    </recommendedName>
</protein>